<evidence type="ECO:0000256" key="18">
    <source>
        <dbReference type="SAM" id="MobiDB-lite"/>
    </source>
</evidence>
<feature type="compositionally biased region" description="Basic and acidic residues" evidence="18">
    <location>
        <begin position="113"/>
        <end position="124"/>
    </location>
</feature>
<evidence type="ECO:0000256" key="14">
    <source>
        <dbReference type="ARBA" id="ARBA00023136"/>
    </source>
</evidence>
<evidence type="ECO:0000256" key="2">
    <source>
        <dbReference type="ARBA" id="ARBA00004170"/>
    </source>
</evidence>
<evidence type="ECO:0000256" key="10">
    <source>
        <dbReference type="ARBA" id="ARBA00022753"/>
    </source>
</evidence>
<feature type="region of interest" description="Disordered" evidence="18">
    <location>
        <begin position="1"/>
        <end position="156"/>
    </location>
</feature>
<dbReference type="PROSITE" id="PS50089">
    <property type="entry name" value="ZF_RING_2"/>
    <property type="match status" value="1"/>
</dbReference>
<keyword evidence="12" id="KW-0833">Ubl conjugation pathway</keyword>
<dbReference type="GO" id="GO:0016020">
    <property type="term" value="C:membrane"/>
    <property type="evidence" value="ECO:0007669"/>
    <property type="project" value="UniProtKB-SubCell"/>
</dbReference>
<dbReference type="EC" id="2.3.2.27" evidence="6"/>
<name>A0AAQ6IIN1_ANATE</name>
<comment type="catalytic activity">
    <reaction evidence="1">
        <text>S-ubiquitinyl-[E2 ubiquitin-conjugating enzyme]-L-cysteine + [acceptor protein]-L-lysine = [E2 ubiquitin-conjugating enzyme]-L-cysteine + N(6)-ubiquitinyl-[acceptor protein]-L-lysine.</text>
        <dbReference type="EC" id="2.3.2.27"/>
    </reaction>
</comment>
<dbReference type="GO" id="GO:0070936">
    <property type="term" value="P:protein K48-linked ubiquitination"/>
    <property type="evidence" value="ECO:0007669"/>
    <property type="project" value="TreeGrafter"/>
</dbReference>
<keyword evidence="10" id="KW-0967">Endosome</keyword>
<evidence type="ECO:0000256" key="13">
    <source>
        <dbReference type="ARBA" id="ARBA00022833"/>
    </source>
</evidence>
<dbReference type="GeneTree" id="ENSGT00940000166346"/>
<accession>A0AAQ6IIN1</accession>
<keyword evidence="9" id="KW-0479">Metal-binding</keyword>
<dbReference type="InterPro" id="IPR001841">
    <property type="entry name" value="Znf_RING"/>
</dbReference>
<evidence type="ECO:0000256" key="12">
    <source>
        <dbReference type="ARBA" id="ARBA00022786"/>
    </source>
</evidence>
<keyword evidence="7" id="KW-0808">Transferase</keyword>
<organism evidence="20 21">
    <name type="scientific">Anabas testudineus</name>
    <name type="common">Climbing perch</name>
    <name type="synonym">Anthias testudineus</name>
    <dbReference type="NCBI Taxonomy" id="64144"/>
    <lineage>
        <taxon>Eukaryota</taxon>
        <taxon>Metazoa</taxon>
        <taxon>Chordata</taxon>
        <taxon>Craniata</taxon>
        <taxon>Vertebrata</taxon>
        <taxon>Euteleostomi</taxon>
        <taxon>Actinopterygii</taxon>
        <taxon>Neopterygii</taxon>
        <taxon>Teleostei</taxon>
        <taxon>Neoteleostei</taxon>
        <taxon>Acanthomorphata</taxon>
        <taxon>Anabantaria</taxon>
        <taxon>Anabantiformes</taxon>
        <taxon>Anabantoidei</taxon>
        <taxon>Anabantidae</taxon>
        <taxon>Anabas</taxon>
    </lineage>
</organism>
<feature type="compositionally biased region" description="Low complexity" evidence="18">
    <location>
        <begin position="81"/>
        <end position="93"/>
    </location>
</feature>
<dbReference type="Ensembl" id="ENSATET00000081103.1">
    <property type="protein sequence ID" value="ENSATEP00000073398.1"/>
    <property type="gene ID" value="ENSATEG00000017374.3"/>
</dbReference>
<evidence type="ECO:0000256" key="16">
    <source>
        <dbReference type="ARBA" id="ARBA00023288"/>
    </source>
</evidence>
<dbReference type="CDD" id="cd16489">
    <property type="entry name" value="mRING-CH-C4HC2H_ZNRF"/>
    <property type="match status" value="1"/>
</dbReference>
<feature type="domain" description="RING-type" evidence="19">
    <location>
        <begin position="244"/>
        <end position="284"/>
    </location>
</feature>
<evidence type="ECO:0000256" key="6">
    <source>
        <dbReference type="ARBA" id="ARBA00012483"/>
    </source>
</evidence>
<dbReference type="GO" id="GO:0008270">
    <property type="term" value="F:zinc ion binding"/>
    <property type="evidence" value="ECO:0007669"/>
    <property type="project" value="UniProtKB-KW"/>
</dbReference>
<reference evidence="20" key="2">
    <citation type="submission" date="2025-08" db="UniProtKB">
        <authorList>
            <consortium name="Ensembl"/>
        </authorList>
    </citation>
    <scope>IDENTIFICATION</scope>
</reference>
<evidence type="ECO:0000256" key="1">
    <source>
        <dbReference type="ARBA" id="ARBA00000900"/>
    </source>
</evidence>
<dbReference type="SUPFAM" id="SSF57850">
    <property type="entry name" value="RING/U-box"/>
    <property type="match status" value="1"/>
</dbReference>
<keyword evidence="8" id="KW-0519">Myristate</keyword>
<evidence type="ECO:0000256" key="9">
    <source>
        <dbReference type="ARBA" id="ARBA00022723"/>
    </source>
</evidence>
<evidence type="ECO:0000256" key="8">
    <source>
        <dbReference type="ARBA" id="ARBA00022707"/>
    </source>
</evidence>
<dbReference type="Gene3D" id="3.30.40.10">
    <property type="entry name" value="Zinc/RING finger domain, C3HC4 (zinc finger)"/>
    <property type="match status" value="1"/>
</dbReference>
<keyword evidence="13" id="KW-0862">Zinc</keyword>
<reference evidence="20 21" key="1">
    <citation type="submission" date="2021-04" db="EMBL/GenBank/DDBJ databases">
        <authorList>
            <consortium name="Wellcome Sanger Institute Data Sharing"/>
        </authorList>
    </citation>
    <scope>NUCLEOTIDE SEQUENCE [LARGE SCALE GENOMIC DNA]</scope>
</reference>
<dbReference type="Proteomes" id="UP000265040">
    <property type="component" value="Chromosome 17"/>
</dbReference>
<evidence type="ECO:0000256" key="11">
    <source>
        <dbReference type="ARBA" id="ARBA00022771"/>
    </source>
</evidence>
<comment type="pathway">
    <text evidence="5">Protein modification; protein ubiquitination.</text>
</comment>
<dbReference type="InterPro" id="IPR013083">
    <property type="entry name" value="Znf_RING/FYVE/PHD"/>
</dbReference>
<comment type="subcellular location">
    <subcellularLocation>
        <location evidence="3">Endosome</location>
    </subcellularLocation>
    <subcellularLocation>
        <location evidence="4">Lysosome</location>
    </subcellularLocation>
    <subcellularLocation>
        <location evidence="2">Membrane</location>
        <topology evidence="2">Peripheral membrane protein</topology>
    </subcellularLocation>
</comment>
<evidence type="ECO:0000256" key="15">
    <source>
        <dbReference type="ARBA" id="ARBA00023228"/>
    </source>
</evidence>
<keyword evidence="15" id="KW-0458">Lysosome</keyword>
<reference evidence="20" key="3">
    <citation type="submission" date="2025-09" db="UniProtKB">
        <authorList>
            <consortium name="Ensembl"/>
        </authorList>
    </citation>
    <scope>IDENTIFICATION</scope>
</reference>
<evidence type="ECO:0000313" key="20">
    <source>
        <dbReference type="Ensembl" id="ENSATEP00000073398.1"/>
    </source>
</evidence>
<sequence>MGTRASRLQEDPVPSAFGKDGTKRESYRRPRCTRPTSLMVDFSGSFEDTEPNRSRSEEGSDSDPGQHGASADGSPADRHSIPSSISQASPADDNSSEGKPEEDGNISPTAPVDAEHQPGEETGRTPHRTFSERLPGNRHSSARSVGARSARVRGTHQRPVSEAWIGLYRVNNRHANIRCPFCSKPFPGGRIEDHLLSCLTSPPLPYNSKCCVTEIRVFKKAGKAYGCPVFVFTADVLSKDSGECSICLEDLVQGETIARLACLCVYHKSCIDSWSKVKPCCPEHPFN</sequence>
<dbReference type="GO" id="GO:0005768">
    <property type="term" value="C:endosome"/>
    <property type="evidence" value="ECO:0007669"/>
    <property type="project" value="UniProtKB-SubCell"/>
</dbReference>
<keyword evidence="21" id="KW-1185">Reference proteome</keyword>
<evidence type="ECO:0000256" key="17">
    <source>
        <dbReference type="PROSITE-ProRule" id="PRU00175"/>
    </source>
</evidence>
<evidence type="ECO:0000313" key="21">
    <source>
        <dbReference type="Proteomes" id="UP000265040"/>
    </source>
</evidence>
<proteinExistence type="predicted"/>
<dbReference type="InterPro" id="IPR051878">
    <property type="entry name" value="ZNRF_ubiq-protein_ligase"/>
</dbReference>
<keyword evidence="16" id="KW-0449">Lipoprotein</keyword>
<keyword evidence="14" id="KW-0472">Membrane</keyword>
<protein>
    <recommendedName>
        <fullName evidence="6">RING-type E3 ubiquitin transferase</fullName>
        <ecNumber evidence="6">2.3.2.27</ecNumber>
    </recommendedName>
</protein>
<dbReference type="GO" id="GO:0005764">
    <property type="term" value="C:lysosome"/>
    <property type="evidence" value="ECO:0007669"/>
    <property type="project" value="UniProtKB-SubCell"/>
</dbReference>
<evidence type="ECO:0000256" key="7">
    <source>
        <dbReference type="ARBA" id="ARBA00022679"/>
    </source>
</evidence>
<dbReference type="PANTHER" id="PTHR46661:SF1">
    <property type="entry name" value="E3 UBIQUITIN-PROTEIN LIGASE ZNRF1"/>
    <property type="match status" value="1"/>
</dbReference>
<dbReference type="AlphaFoldDB" id="A0AAQ6IIN1"/>
<dbReference type="GO" id="GO:0061630">
    <property type="term" value="F:ubiquitin protein ligase activity"/>
    <property type="evidence" value="ECO:0007669"/>
    <property type="project" value="UniProtKB-EC"/>
</dbReference>
<dbReference type="GO" id="GO:0043161">
    <property type="term" value="P:proteasome-mediated ubiquitin-dependent protein catabolic process"/>
    <property type="evidence" value="ECO:0007669"/>
    <property type="project" value="TreeGrafter"/>
</dbReference>
<dbReference type="Pfam" id="PF13639">
    <property type="entry name" value="zf-RING_2"/>
    <property type="match status" value="1"/>
</dbReference>
<evidence type="ECO:0000256" key="3">
    <source>
        <dbReference type="ARBA" id="ARBA00004177"/>
    </source>
</evidence>
<evidence type="ECO:0000256" key="4">
    <source>
        <dbReference type="ARBA" id="ARBA00004371"/>
    </source>
</evidence>
<evidence type="ECO:0000256" key="5">
    <source>
        <dbReference type="ARBA" id="ARBA00004906"/>
    </source>
</evidence>
<dbReference type="PANTHER" id="PTHR46661">
    <property type="entry name" value="E3 UBIQUITIN-PROTEIN LIGASE ZNRF1-LIKE PROTEIN"/>
    <property type="match status" value="1"/>
</dbReference>
<keyword evidence="11 17" id="KW-0863">Zinc-finger</keyword>
<evidence type="ECO:0000259" key="19">
    <source>
        <dbReference type="PROSITE" id="PS50089"/>
    </source>
</evidence>